<dbReference type="Proteomes" id="UP000604898">
    <property type="component" value="Unassembled WGS sequence"/>
</dbReference>
<keyword evidence="3" id="KW-1185">Reference proteome</keyword>
<evidence type="ECO:0000256" key="1">
    <source>
        <dbReference type="SAM" id="SignalP"/>
    </source>
</evidence>
<dbReference type="RefSeq" id="WP_202720332.1">
    <property type="nucleotide sequence ID" value="NZ_BPEX01000018.1"/>
</dbReference>
<feature type="chain" id="PRO_5046936009" evidence="1">
    <location>
        <begin position="22"/>
        <end position="668"/>
    </location>
</feature>
<feature type="signal peptide" evidence="1">
    <location>
        <begin position="1"/>
        <end position="21"/>
    </location>
</feature>
<dbReference type="InterPro" id="IPR020016">
    <property type="entry name" value="Decahaem-assoc_OM_MtrB/PioB"/>
</dbReference>
<evidence type="ECO:0000313" key="2">
    <source>
        <dbReference type="EMBL" id="MBL4912108.1"/>
    </source>
</evidence>
<evidence type="ECO:0000313" key="3">
    <source>
        <dbReference type="Proteomes" id="UP000604898"/>
    </source>
</evidence>
<proteinExistence type="predicted"/>
<comment type="caution">
    <text evidence="2">The sequence shown here is derived from an EMBL/GenBank/DDBJ whole genome shotgun (WGS) entry which is preliminary data.</text>
</comment>
<name>A0ABS1SU94_9GAMM</name>
<dbReference type="Pfam" id="PF11854">
    <property type="entry name" value="MtrB_PioB"/>
    <property type="match status" value="1"/>
</dbReference>
<organism evidence="2 3">
    <name type="scientific">Shewanella schlegeliana</name>
    <dbReference type="NCBI Taxonomy" id="190308"/>
    <lineage>
        <taxon>Bacteria</taxon>
        <taxon>Pseudomonadati</taxon>
        <taxon>Pseudomonadota</taxon>
        <taxon>Gammaproteobacteria</taxon>
        <taxon>Alteromonadales</taxon>
        <taxon>Shewanellaceae</taxon>
        <taxon>Shewanella</taxon>
    </lineage>
</organism>
<dbReference type="SUPFAM" id="SSF56935">
    <property type="entry name" value="Porins"/>
    <property type="match status" value="1"/>
</dbReference>
<gene>
    <name evidence="2" type="ORF">JMA39_03025</name>
</gene>
<dbReference type="NCBIfam" id="TIGR03509">
    <property type="entry name" value="OMP_MtrB_PioB"/>
    <property type="match status" value="1"/>
</dbReference>
<accession>A0ABS1SU94</accession>
<keyword evidence="1" id="KW-0732">Signal</keyword>
<dbReference type="EMBL" id="JAESVD010000001">
    <property type="protein sequence ID" value="MBL4912108.1"/>
    <property type="molecule type" value="Genomic_DNA"/>
</dbReference>
<reference evidence="2 3" key="1">
    <citation type="submission" date="2021-01" db="EMBL/GenBank/DDBJ databases">
        <title>Genome sequence of Shewanella schlegeliana JCM 11561.</title>
        <authorList>
            <person name="Zhang H."/>
            <person name="Li C."/>
        </authorList>
    </citation>
    <scope>NUCLEOTIDE SEQUENCE [LARGE SCALE GENOMIC DNA]</scope>
    <source>
        <strain evidence="2 3">JCM 11561</strain>
    </source>
</reference>
<sequence>MKFKLNIVALALATVSTGAAAFDFGVTASQAKAQNTSWKCTKCISNQQVLGSVTLEAGMQDSKDAHSANSLRYTDGFAVGLDADTVIMDKGYRTQLYSDGLGSEQALAKIKTGRLGQWSMEAGYQTSHQYDADNAQSRWQAKDGVLIKQDGLKTQELALERQKFTLGADFSHNRFGTYVAMSSEDKSGKLRGSMSNGNLDAINIAAPVDYTTQNLRAGVNLKGDNWFAELGYNGSWFDNNIDKLSIEQPGYADAAQAVDNQAHFISLMGNYIFDRSYISGRIASGNMSQEGDFITLSGVAAGNHGANAEVETLDANVKFSTRVMKGLRINASVDYSDRDNTTDVHDYEQVSIDGVTGELVQNTPYDTTRSAYKVSANYQLMAGQRIEVGFDRIETERSHQDREQTDDNIFWAQWRATGFDMWDLRVKGSYADKGGSQFLYDDAVNAAEDQLMRKYYLADKKSSKAEVFVTHTPTDSIAISAHGYYSLDDYSNSSIGLIESNSYGFDLGLSWQVTADLLLSSDGGYQWLDNEQTSARSNYIGYWEADTNEEFGFVGAGFTYSGLSDSGITIGGDYSFAISFSDSYVDGNDVFGMYESSSHHANLYVNYAVSQQVIVGLRYEFEGYEDSDDTQLPVDYYPGTGPTGLTTLGLLDHDYKAHLVMATLQYRF</sequence>
<protein>
    <submittedName>
        <fullName evidence="2">MtrB/PioB family decaheme-associated outer membrane protein</fullName>
    </submittedName>
</protein>